<organism evidence="2 3">
    <name type="scientific">Pseudanabaena galeata UHCC 0370</name>
    <dbReference type="NCBI Taxonomy" id="3110310"/>
    <lineage>
        <taxon>Bacteria</taxon>
        <taxon>Bacillati</taxon>
        <taxon>Cyanobacteriota</taxon>
        <taxon>Cyanophyceae</taxon>
        <taxon>Pseudanabaenales</taxon>
        <taxon>Pseudanabaenaceae</taxon>
        <taxon>Pseudanabaena</taxon>
    </lineage>
</organism>
<feature type="compositionally biased region" description="Basic and acidic residues" evidence="1">
    <location>
        <begin position="22"/>
        <end position="32"/>
    </location>
</feature>
<keyword evidence="3" id="KW-1185">Reference proteome</keyword>
<evidence type="ECO:0000313" key="3">
    <source>
        <dbReference type="Proteomes" id="UP001301388"/>
    </source>
</evidence>
<evidence type="ECO:0000313" key="2">
    <source>
        <dbReference type="EMBL" id="MEA5477862.1"/>
    </source>
</evidence>
<proteinExistence type="predicted"/>
<evidence type="ECO:0000256" key="1">
    <source>
        <dbReference type="SAM" id="MobiDB-lite"/>
    </source>
</evidence>
<name>A0ABU5THT1_9CYAN</name>
<accession>A0ABU5THT1</accession>
<comment type="caution">
    <text evidence="2">The sequence shown here is derived from an EMBL/GenBank/DDBJ whole genome shotgun (WGS) entry which is preliminary data.</text>
</comment>
<gene>
    <name evidence="2" type="ORF">VB774_09535</name>
</gene>
<feature type="region of interest" description="Disordered" evidence="1">
    <location>
        <begin position="1"/>
        <end position="34"/>
    </location>
</feature>
<protein>
    <submittedName>
        <fullName evidence="2">Uncharacterized protein</fullName>
    </submittedName>
</protein>
<dbReference type="EMBL" id="JAYGIE010000041">
    <property type="protein sequence ID" value="MEA5477862.1"/>
    <property type="molecule type" value="Genomic_DNA"/>
</dbReference>
<sequence>MNVVNVSDPVVDRSASNVLSHSRHENYQEPRQGRSHQALIYESKYLIAEAEKLMSNLKVTCSPQELIDESKALITHAEKLVSNCKAMRR</sequence>
<reference evidence="2 3" key="1">
    <citation type="submission" date="2023-12" db="EMBL/GenBank/DDBJ databases">
        <title>Baltic Sea Cyanobacteria.</title>
        <authorList>
            <person name="Delbaje E."/>
            <person name="Fewer D.P."/>
            <person name="Shishido T.K."/>
        </authorList>
    </citation>
    <scope>NUCLEOTIDE SEQUENCE [LARGE SCALE GENOMIC DNA]</scope>
    <source>
        <strain evidence="2 3">UHCC 0370</strain>
    </source>
</reference>
<dbReference type="Proteomes" id="UP001301388">
    <property type="component" value="Unassembled WGS sequence"/>
</dbReference>